<keyword evidence="1" id="KW-0472">Membrane</keyword>
<feature type="transmembrane region" description="Helical" evidence="1">
    <location>
        <begin position="31"/>
        <end position="50"/>
    </location>
</feature>
<proteinExistence type="predicted"/>
<sequence>MRFPARVGARQGRPVAARTASSAGHAIMLDIVFVSAGLAFFGVAAGYAILCQRL</sequence>
<name>A0A512IMC2_9HYPH</name>
<dbReference type="AlphaFoldDB" id="A0A512IMC2"/>
<evidence type="ECO:0000313" key="3">
    <source>
        <dbReference type="Proteomes" id="UP000321258"/>
    </source>
</evidence>
<evidence type="ECO:0000256" key="1">
    <source>
        <dbReference type="SAM" id="Phobius"/>
    </source>
</evidence>
<dbReference type="RefSeq" id="WP_170249048.1">
    <property type="nucleotide sequence ID" value="NZ_BJZT01000010.1"/>
</dbReference>
<keyword evidence="1" id="KW-0812">Transmembrane</keyword>
<gene>
    <name evidence="2" type="ORF">MHA02_11860</name>
</gene>
<accession>A0A512IMC2</accession>
<evidence type="ECO:0000313" key="2">
    <source>
        <dbReference type="EMBL" id="GEO98798.1"/>
    </source>
</evidence>
<dbReference type="Proteomes" id="UP000321258">
    <property type="component" value="Unassembled WGS sequence"/>
</dbReference>
<keyword evidence="1" id="KW-1133">Transmembrane helix</keyword>
<protein>
    <submittedName>
        <fullName evidence="2">Uncharacterized protein</fullName>
    </submittedName>
</protein>
<dbReference type="EMBL" id="BJZT01000010">
    <property type="protein sequence ID" value="GEO98798.1"/>
    <property type="molecule type" value="Genomic_DNA"/>
</dbReference>
<reference evidence="2 3" key="1">
    <citation type="submission" date="2019-07" db="EMBL/GenBank/DDBJ databases">
        <title>Whole genome shotgun sequence of Methylobacterium haplocladii NBRC 107714.</title>
        <authorList>
            <person name="Hosoyama A."/>
            <person name="Uohara A."/>
            <person name="Ohji S."/>
            <person name="Ichikawa N."/>
        </authorList>
    </citation>
    <scope>NUCLEOTIDE SEQUENCE [LARGE SCALE GENOMIC DNA]</scope>
    <source>
        <strain evidence="2 3">NBRC 107714</strain>
    </source>
</reference>
<comment type="caution">
    <text evidence="2">The sequence shown here is derived from an EMBL/GenBank/DDBJ whole genome shotgun (WGS) entry which is preliminary data.</text>
</comment>
<keyword evidence="3" id="KW-1185">Reference proteome</keyword>
<organism evidence="2 3">
    <name type="scientific">Methylobacterium haplocladii</name>
    <dbReference type="NCBI Taxonomy" id="1176176"/>
    <lineage>
        <taxon>Bacteria</taxon>
        <taxon>Pseudomonadati</taxon>
        <taxon>Pseudomonadota</taxon>
        <taxon>Alphaproteobacteria</taxon>
        <taxon>Hyphomicrobiales</taxon>
        <taxon>Methylobacteriaceae</taxon>
        <taxon>Methylobacterium</taxon>
    </lineage>
</organism>